<dbReference type="EMBL" id="FPJE01000012">
    <property type="protein sequence ID" value="SFW57502.1"/>
    <property type="molecule type" value="Genomic_DNA"/>
</dbReference>
<evidence type="ECO:0000313" key="1">
    <source>
        <dbReference type="EMBL" id="SFW57502.1"/>
    </source>
</evidence>
<proteinExistence type="predicted"/>
<dbReference type="Proteomes" id="UP000182248">
    <property type="component" value="Unassembled WGS sequence"/>
</dbReference>
<dbReference type="STRING" id="1150368.SAMN02927921_02454"/>
<sequence>MNLVKQKRDKTTFERYSTNNELNEYVLILSFDEIPFHYK</sequence>
<gene>
    <name evidence="1" type="ORF">SAMN02927921_02454</name>
</gene>
<accession>A0A1K1QE34</accession>
<name>A0A1K1QE34_9FLAO</name>
<keyword evidence="2" id="KW-1185">Reference proteome</keyword>
<protein>
    <submittedName>
        <fullName evidence="1">Uncharacterized protein</fullName>
    </submittedName>
</protein>
<reference evidence="1 2" key="1">
    <citation type="submission" date="2016-11" db="EMBL/GenBank/DDBJ databases">
        <authorList>
            <person name="Jaros S."/>
            <person name="Januszkiewicz K."/>
            <person name="Wedrychowicz H."/>
        </authorList>
    </citation>
    <scope>NUCLEOTIDE SEQUENCE [LARGE SCALE GENOMIC DNA]</scope>
    <source>
        <strain evidence="1 2">CGMCC 1.12145</strain>
    </source>
</reference>
<organism evidence="1 2">
    <name type="scientific">Sinomicrobium oceani</name>
    <dbReference type="NCBI Taxonomy" id="1150368"/>
    <lineage>
        <taxon>Bacteria</taxon>
        <taxon>Pseudomonadati</taxon>
        <taxon>Bacteroidota</taxon>
        <taxon>Flavobacteriia</taxon>
        <taxon>Flavobacteriales</taxon>
        <taxon>Flavobacteriaceae</taxon>
        <taxon>Sinomicrobium</taxon>
    </lineage>
</organism>
<dbReference type="AlphaFoldDB" id="A0A1K1QE34"/>
<evidence type="ECO:0000313" key="2">
    <source>
        <dbReference type="Proteomes" id="UP000182248"/>
    </source>
</evidence>